<comment type="caution">
    <text evidence="2">The sequence shown here is derived from an EMBL/GenBank/DDBJ whole genome shotgun (WGS) entry which is preliminary data.</text>
</comment>
<feature type="transmembrane region" description="Helical" evidence="1">
    <location>
        <begin position="40"/>
        <end position="60"/>
    </location>
</feature>
<dbReference type="Proteomes" id="UP000176650">
    <property type="component" value="Unassembled WGS sequence"/>
</dbReference>
<name>A0A1F5BV84_9BACT</name>
<dbReference type="STRING" id="1797298.A2988_03415"/>
<evidence type="ECO:0000313" key="2">
    <source>
        <dbReference type="EMBL" id="OGD34535.1"/>
    </source>
</evidence>
<sequence length="72" mass="8469">MKKFRSENRNILLGGLALLIGTPIILTIAWILWTYPWTNILVYIALIYLEINYGSVFRSARAWWITKQKTKL</sequence>
<evidence type="ECO:0000313" key="3">
    <source>
        <dbReference type="Proteomes" id="UP000176650"/>
    </source>
</evidence>
<protein>
    <submittedName>
        <fullName evidence="2">Uncharacterized protein</fullName>
    </submittedName>
</protein>
<organism evidence="2 3">
    <name type="scientific">Candidatus Azambacteria bacterium RIFCSPLOWO2_01_FULL_46_25</name>
    <dbReference type="NCBI Taxonomy" id="1797298"/>
    <lineage>
        <taxon>Bacteria</taxon>
        <taxon>Candidatus Azamiibacteriota</taxon>
    </lineage>
</organism>
<evidence type="ECO:0000256" key="1">
    <source>
        <dbReference type="SAM" id="Phobius"/>
    </source>
</evidence>
<gene>
    <name evidence="2" type="ORF">A2988_03415</name>
</gene>
<proteinExistence type="predicted"/>
<keyword evidence="1" id="KW-0812">Transmembrane</keyword>
<keyword evidence="1" id="KW-1133">Transmembrane helix</keyword>
<dbReference type="EMBL" id="MEYS01000001">
    <property type="protein sequence ID" value="OGD34535.1"/>
    <property type="molecule type" value="Genomic_DNA"/>
</dbReference>
<keyword evidence="1" id="KW-0472">Membrane</keyword>
<feature type="transmembrane region" description="Helical" evidence="1">
    <location>
        <begin position="12"/>
        <end position="34"/>
    </location>
</feature>
<dbReference type="AlphaFoldDB" id="A0A1F5BV84"/>
<reference evidence="2 3" key="1">
    <citation type="journal article" date="2016" name="Nat. Commun.">
        <title>Thousands of microbial genomes shed light on interconnected biogeochemical processes in an aquifer system.</title>
        <authorList>
            <person name="Anantharaman K."/>
            <person name="Brown C.T."/>
            <person name="Hug L.A."/>
            <person name="Sharon I."/>
            <person name="Castelle C.J."/>
            <person name="Probst A.J."/>
            <person name="Thomas B.C."/>
            <person name="Singh A."/>
            <person name="Wilkins M.J."/>
            <person name="Karaoz U."/>
            <person name="Brodie E.L."/>
            <person name="Williams K.H."/>
            <person name="Hubbard S.S."/>
            <person name="Banfield J.F."/>
        </authorList>
    </citation>
    <scope>NUCLEOTIDE SEQUENCE [LARGE SCALE GENOMIC DNA]</scope>
</reference>
<accession>A0A1F5BV84</accession>